<dbReference type="SUPFAM" id="SSF54197">
    <property type="entry name" value="HIT-like"/>
    <property type="match status" value="1"/>
</dbReference>
<dbReference type="InterPro" id="IPR005850">
    <property type="entry name" value="GalP_Utransf_C"/>
</dbReference>
<dbReference type="EMBL" id="PETV01000008">
    <property type="protein sequence ID" value="PIV47367.1"/>
    <property type="molecule type" value="Genomic_DNA"/>
</dbReference>
<dbReference type="Gene3D" id="3.30.428.10">
    <property type="entry name" value="HIT-like"/>
    <property type="match status" value="1"/>
</dbReference>
<evidence type="ECO:0000259" key="1">
    <source>
        <dbReference type="Pfam" id="PF02744"/>
    </source>
</evidence>
<keyword evidence="2" id="KW-0548">Nucleotidyltransferase</keyword>
<dbReference type="PANTHER" id="PTHR42763">
    <property type="entry name" value="ADP-GLUCOSE PHOSPHORYLASE"/>
    <property type="match status" value="1"/>
</dbReference>
<dbReference type="AlphaFoldDB" id="A0A2M7DEU2"/>
<evidence type="ECO:0000313" key="3">
    <source>
        <dbReference type="Proteomes" id="UP000229030"/>
    </source>
</evidence>
<name>A0A2M7DEU2_9BACT</name>
<dbReference type="GO" id="GO:0006012">
    <property type="term" value="P:galactose metabolic process"/>
    <property type="evidence" value="ECO:0007669"/>
    <property type="project" value="InterPro"/>
</dbReference>
<dbReference type="Proteomes" id="UP000229030">
    <property type="component" value="Unassembled WGS sequence"/>
</dbReference>
<dbReference type="Pfam" id="PF02744">
    <property type="entry name" value="GalP_UDP_tr_C"/>
    <property type="match status" value="1"/>
</dbReference>
<keyword evidence="2" id="KW-0808">Transferase</keyword>
<dbReference type="InterPro" id="IPR053177">
    <property type="entry name" value="ADP-glucose_phosphorylase"/>
</dbReference>
<dbReference type="InterPro" id="IPR036265">
    <property type="entry name" value="HIT-like_sf"/>
</dbReference>
<feature type="domain" description="Galactose-1-phosphate uridyl transferase C-terminal" evidence="1">
    <location>
        <begin position="3"/>
        <end position="139"/>
    </location>
</feature>
<protein>
    <submittedName>
        <fullName evidence="2">Galactose-1-phosphate uridylyltransferase</fullName>
    </submittedName>
</protein>
<organism evidence="2 3">
    <name type="scientific">bacterium (Candidatus Gribaldobacteria) CG02_land_8_20_14_3_00_41_15</name>
    <dbReference type="NCBI Taxonomy" id="2014270"/>
    <lineage>
        <taxon>Bacteria</taxon>
        <taxon>Candidatus Gribaldobacteria</taxon>
    </lineage>
</organism>
<gene>
    <name evidence="2" type="ORF">COS21_00315</name>
</gene>
<sequence length="146" mass="16892">KFYQQNKECLYCSINQAELKGQERIVAENSNFVALCPFASKMSFEIMIAPKKHSPRFERITEEEKDNLADILRLTLAKIKKGLNNPDYNFYIRTAPCDNKEHNSFHWHLTILPKTQTWAGFELGAGMEIITTPPEQAAQYLRKVKV</sequence>
<dbReference type="GO" id="GO:0008108">
    <property type="term" value="F:UDP-glucose:hexose-1-phosphate uridylyltransferase activity"/>
    <property type="evidence" value="ECO:0007669"/>
    <property type="project" value="InterPro"/>
</dbReference>
<accession>A0A2M7DEU2</accession>
<proteinExistence type="predicted"/>
<evidence type="ECO:0000313" key="2">
    <source>
        <dbReference type="EMBL" id="PIV47367.1"/>
    </source>
</evidence>
<feature type="non-terminal residue" evidence="2">
    <location>
        <position position="1"/>
    </location>
</feature>
<comment type="caution">
    <text evidence="2">The sequence shown here is derived from an EMBL/GenBank/DDBJ whole genome shotgun (WGS) entry which is preliminary data.</text>
</comment>
<reference evidence="3" key="1">
    <citation type="submission" date="2017-09" db="EMBL/GenBank/DDBJ databases">
        <title>Depth-based differentiation of microbial function through sediment-hosted aquifers and enrichment of novel symbionts in the deep terrestrial subsurface.</title>
        <authorList>
            <person name="Probst A.J."/>
            <person name="Ladd B."/>
            <person name="Jarett J.K."/>
            <person name="Geller-Mcgrath D.E."/>
            <person name="Sieber C.M.K."/>
            <person name="Emerson J.B."/>
            <person name="Anantharaman K."/>
            <person name="Thomas B.C."/>
            <person name="Malmstrom R."/>
            <person name="Stieglmeier M."/>
            <person name="Klingl A."/>
            <person name="Woyke T."/>
            <person name="Ryan C.M."/>
            <person name="Banfield J.F."/>
        </authorList>
    </citation>
    <scope>NUCLEOTIDE SEQUENCE [LARGE SCALE GENOMIC DNA]</scope>
</reference>
<dbReference type="PANTHER" id="PTHR42763:SF2">
    <property type="entry name" value="ADP-GLUCOSE PHOSPHORYLASE"/>
    <property type="match status" value="1"/>
</dbReference>